<dbReference type="AlphaFoldDB" id="A0A2T2PBU4"/>
<dbReference type="Gene3D" id="3.10.450.30">
    <property type="entry name" value="Microbial ribonucleases"/>
    <property type="match status" value="1"/>
</dbReference>
<accession>A0A2T2PBU4</accession>
<proteinExistence type="predicted"/>
<evidence type="ECO:0000256" key="2">
    <source>
        <dbReference type="ARBA" id="ARBA00022801"/>
    </source>
</evidence>
<keyword evidence="3" id="KW-0732">Signal</keyword>
<sequence>MKLFLLLQLLTATALVGAAPAPNAPVSKRADVFAVDCGGTQYGRQVVQASFNALVSSDSLPRNQKPAAGNRAYPRQYGNNQGVPSDAEVVTALNAIPGCATGQQGTKFFEFPLTDPAFTGGAQASQGPDRVIAIAPNVGPGQTRTFTYCLAVTHRGGGGMGDGSFRPCTNV</sequence>
<dbReference type="Proteomes" id="UP000240883">
    <property type="component" value="Unassembled WGS sequence"/>
</dbReference>
<keyword evidence="1" id="KW-0540">Nuclease</keyword>
<gene>
    <name evidence="4" type="ORF">BS50DRAFT_596213</name>
</gene>
<evidence type="ECO:0000313" key="4">
    <source>
        <dbReference type="EMBL" id="PSN75120.1"/>
    </source>
</evidence>
<dbReference type="OrthoDB" id="5401408at2759"/>
<evidence type="ECO:0000256" key="3">
    <source>
        <dbReference type="SAM" id="SignalP"/>
    </source>
</evidence>
<name>A0A2T2PBU4_CORCC</name>
<reference evidence="4 5" key="1">
    <citation type="journal article" date="2018" name="Front. Microbiol.">
        <title>Genome-Wide Analysis of Corynespora cassiicola Leaf Fall Disease Putative Effectors.</title>
        <authorList>
            <person name="Lopez D."/>
            <person name="Ribeiro S."/>
            <person name="Label P."/>
            <person name="Fumanal B."/>
            <person name="Venisse J.S."/>
            <person name="Kohler A."/>
            <person name="de Oliveira R.R."/>
            <person name="Labutti K."/>
            <person name="Lipzen A."/>
            <person name="Lail K."/>
            <person name="Bauer D."/>
            <person name="Ohm R.A."/>
            <person name="Barry K.W."/>
            <person name="Spatafora J."/>
            <person name="Grigoriev I.V."/>
            <person name="Martin F.M."/>
            <person name="Pujade-Renaud V."/>
        </authorList>
    </citation>
    <scope>NUCLEOTIDE SEQUENCE [LARGE SCALE GENOMIC DNA]</scope>
    <source>
        <strain evidence="4 5">Philippines</strain>
    </source>
</reference>
<dbReference type="GO" id="GO:0016787">
    <property type="term" value="F:hydrolase activity"/>
    <property type="evidence" value="ECO:0007669"/>
    <property type="project" value="UniProtKB-KW"/>
</dbReference>
<dbReference type="InterPro" id="IPR016191">
    <property type="entry name" value="Ribonuclease/ribotoxin"/>
</dbReference>
<dbReference type="EMBL" id="KZ678128">
    <property type="protein sequence ID" value="PSN75120.1"/>
    <property type="molecule type" value="Genomic_DNA"/>
</dbReference>
<evidence type="ECO:0000313" key="5">
    <source>
        <dbReference type="Proteomes" id="UP000240883"/>
    </source>
</evidence>
<evidence type="ECO:0000256" key="1">
    <source>
        <dbReference type="ARBA" id="ARBA00022722"/>
    </source>
</evidence>
<keyword evidence="5" id="KW-1185">Reference proteome</keyword>
<dbReference type="GO" id="GO:0004540">
    <property type="term" value="F:RNA nuclease activity"/>
    <property type="evidence" value="ECO:0007669"/>
    <property type="project" value="InterPro"/>
</dbReference>
<feature type="signal peptide" evidence="3">
    <location>
        <begin position="1"/>
        <end position="18"/>
    </location>
</feature>
<feature type="chain" id="PRO_5015629765" evidence="3">
    <location>
        <begin position="19"/>
        <end position="171"/>
    </location>
</feature>
<keyword evidence="2" id="KW-0378">Hydrolase</keyword>
<organism evidence="4 5">
    <name type="scientific">Corynespora cassiicola Philippines</name>
    <dbReference type="NCBI Taxonomy" id="1448308"/>
    <lineage>
        <taxon>Eukaryota</taxon>
        <taxon>Fungi</taxon>
        <taxon>Dikarya</taxon>
        <taxon>Ascomycota</taxon>
        <taxon>Pezizomycotina</taxon>
        <taxon>Dothideomycetes</taxon>
        <taxon>Pleosporomycetidae</taxon>
        <taxon>Pleosporales</taxon>
        <taxon>Corynesporascaceae</taxon>
        <taxon>Corynespora</taxon>
    </lineage>
</organism>
<dbReference type="SUPFAM" id="SSF53933">
    <property type="entry name" value="Microbial ribonucleases"/>
    <property type="match status" value="1"/>
</dbReference>
<dbReference type="GO" id="GO:0003723">
    <property type="term" value="F:RNA binding"/>
    <property type="evidence" value="ECO:0007669"/>
    <property type="project" value="InterPro"/>
</dbReference>
<protein>
    <submittedName>
        <fullName evidence="4">Uncharacterized protein</fullName>
    </submittedName>
</protein>